<dbReference type="PANTHER" id="PTHR35910:SF6">
    <property type="entry name" value="2EXR DOMAIN-CONTAINING PROTEIN"/>
    <property type="match status" value="1"/>
</dbReference>
<evidence type="ECO:0000256" key="1">
    <source>
        <dbReference type="SAM" id="SignalP"/>
    </source>
</evidence>
<accession>A0A2J6S5G5</accession>
<keyword evidence="4" id="KW-1185">Reference proteome</keyword>
<feature type="domain" description="2EXR" evidence="2">
    <location>
        <begin position="211"/>
        <end position="315"/>
    </location>
</feature>
<evidence type="ECO:0000313" key="3">
    <source>
        <dbReference type="EMBL" id="PMD46009.1"/>
    </source>
</evidence>
<dbReference type="EMBL" id="KZ613939">
    <property type="protein sequence ID" value="PMD46009.1"/>
    <property type="molecule type" value="Genomic_DNA"/>
</dbReference>
<organism evidence="3 4">
    <name type="scientific">Hyaloscypha variabilis (strain UAMH 11265 / GT02V1 / F)</name>
    <name type="common">Meliniomyces variabilis</name>
    <dbReference type="NCBI Taxonomy" id="1149755"/>
    <lineage>
        <taxon>Eukaryota</taxon>
        <taxon>Fungi</taxon>
        <taxon>Dikarya</taxon>
        <taxon>Ascomycota</taxon>
        <taxon>Pezizomycotina</taxon>
        <taxon>Leotiomycetes</taxon>
        <taxon>Helotiales</taxon>
        <taxon>Hyaloscyphaceae</taxon>
        <taxon>Hyaloscypha</taxon>
        <taxon>Hyaloscypha variabilis</taxon>
    </lineage>
</organism>
<protein>
    <recommendedName>
        <fullName evidence="2">2EXR domain-containing protein</fullName>
    </recommendedName>
</protein>
<sequence>MKAFHVLLVSAFALLVASTPAPAPECLLLEASGLIETIAGTLCGTQCTGADGDCDSSCPYCSCGYCKSTQPPKLRRAEMIEDIQAFKRDDIPTVFKKEVAAACGGKCTTGTDCAYPCGNCHGGYCAGRIKAVRQAPSMFDKKDNCGAPCSTEADCDCGLCIAGKARNASREVLLDCRRGRSHERSRTYANHTYQGHSGARLNDFSTNSAEFPRFLKLPLEIRLMLWRHAFPSPKPFSLNFLFDYRDNTHLIDSNMKRKEWDALHNAPLPITLQINQESRAETLEHYTIIFGGKLKTLDFPDYSYQPLHLNPRRDHVYINWSALQNGTVFMHALILELKVEYPRCFNALTSLDIRDYWWNDLKEVYLTKCRPEAERGSHNRWKLKTIPEEKQDVRGINEAKAHVDRVLELGKGEFLSGKAPKVVIREWKCLPGIQIP</sequence>
<dbReference type="Proteomes" id="UP000235786">
    <property type="component" value="Unassembled WGS sequence"/>
</dbReference>
<reference evidence="3 4" key="1">
    <citation type="submission" date="2016-04" db="EMBL/GenBank/DDBJ databases">
        <title>A degradative enzymes factory behind the ericoid mycorrhizal symbiosis.</title>
        <authorList>
            <consortium name="DOE Joint Genome Institute"/>
            <person name="Martino E."/>
            <person name="Morin E."/>
            <person name="Grelet G."/>
            <person name="Kuo A."/>
            <person name="Kohler A."/>
            <person name="Daghino S."/>
            <person name="Barry K."/>
            <person name="Choi C."/>
            <person name="Cichocki N."/>
            <person name="Clum A."/>
            <person name="Copeland A."/>
            <person name="Hainaut M."/>
            <person name="Haridas S."/>
            <person name="Labutti K."/>
            <person name="Lindquist E."/>
            <person name="Lipzen A."/>
            <person name="Khouja H.-R."/>
            <person name="Murat C."/>
            <person name="Ohm R."/>
            <person name="Olson A."/>
            <person name="Spatafora J."/>
            <person name="Veneault-Fourrey C."/>
            <person name="Henrissat B."/>
            <person name="Grigoriev I."/>
            <person name="Martin F."/>
            <person name="Perotto S."/>
        </authorList>
    </citation>
    <scope>NUCLEOTIDE SEQUENCE [LARGE SCALE GENOMIC DNA]</scope>
    <source>
        <strain evidence="3 4">F</strain>
    </source>
</reference>
<keyword evidence="1" id="KW-0732">Signal</keyword>
<evidence type="ECO:0000259" key="2">
    <source>
        <dbReference type="Pfam" id="PF20150"/>
    </source>
</evidence>
<feature type="signal peptide" evidence="1">
    <location>
        <begin position="1"/>
        <end position="18"/>
    </location>
</feature>
<dbReference type="AlphaFoldDB" id="A0A2J6S5G5"/>
<dbReference type="OrthoDB" id="3565423at2759"/>
<dbReference type="PANTHER" id="PTHR35910">
    <property type="entry name" value="2EXR DOMAIN-CONTAINING PROTEIN"/>
    <property type="match status" value="1"/>
</dbReference>
<feature type="chain" id="PRO_5014357375" description="2EXR domain-containing protein" evidence="1">
    <location>
        <begin position="19"/>
        <end position="436"/>
    </location>
</feature>
<proteinExistence type="predicted"/>
<name>A0A2J6S5G5_HYAVF</name>
<evidence type="ECO:0000313" key="4">
    <source>
        <dbReference type="Proteomes" id="UP000235786"/>
    </source>
</evidence>
<dbReference type="InterPro" id="IPR045518">
    <property type="entry name" value="2EXR"/>
</dbReference>
<gene>
    <name evidence="3" type="ORF">L207DRAFT_523454</name>
</gene>
<dbReference type="Pfam" id="PF20150">
    <property type="entry name" value="2EXR"/>
    <property type="match status" value="1"/>
</dbReference>